<protein>
    <submittedName>
        <fullName evidence="2">MFS domain-containing protein</fullName>
    </submittedName>
</protein>
<evidence type="ECO:0000256" key="1">
    <source>
        <dbReference type="SAM" id="Phobius"/>
    </source>
</evidence>
<organism evidence="2">
    <name type="scientific">Echinostoma caproni</name>
    <dbReference type="NCBI Taxonomy" id="27848"/>
    <lineage>
        <taxon>Eukaryota</taxon>
        <taxon>Metazoa</taxon>
        <taxon>Spiralia</taxon>
        <taxon>Lophotrochozoa</taxon>
        <taxon>Platyhelminthes</taxon>
        <taxon>Trematoda</taxon>
        <taxon>Digenea</taxon>
        <taxon>Plagiorchiida</taxon>
        <taxon>Echinostomata</taxon>
        <taxon>Echinostomatoidea</taxon>
        <taxon>Echinostomatidae</taxon>
        <taxon>Echinostoma</taxon>
    </lineage>
</organism>
<dbReference type="PANTHER" id="PTHR21493">
    <property type="entry name" value="CGI-141-RELATED/LIPASE CONTAINING PROTEIN"/>
    <property type="match status" value="1"/>
</dbReference>
<reference evidence="2" key="1">
    <citation type="submission" date="2016-06" db="UniProtKB">
        <authorList>
            <consortium name="WormBaseParasite"/>
        </authorList>
    </citation>
    <scope>IDENTIFICATION</scope>
</reference>
<name>A0A183AYQ6_9TREM</name>
<sequence>LAGLGCIIGVKGIYGFFFKSSSYRGALFFLTGLIIVFFGYPIIGMILETYGLFQLLSLFCHPALLAVTYQALDQLAFKECARFAVFYITGNSVGTSLSVPRANTYKSQTDVRAKTERDDSRNGGRVVLLRPAE</sequence>
<dbReference type="AlphaFoldDB" id="A0A183AYQ6"/>
<feature type="transmembrane region" description="Helical" evidence="1">
    <location>
        <begin position="26"/>
        <end position="47"/>
    </location>
</feature>
<keyword evidence="1" id="KW-0812">Transmembrane</keyword>
<dbReference type="WBParaSite" id="ECPE_0001212601-mRNA-1">
    <property type="protein sequence ID" value="ECPE_0001212601-mRNA-1"/>
    <property type="gene ID" value="ECPE_0001212601"/>
</dbReference>
<dbReference type="InterPro" id="IPR045176">
    <property type="entry name" value="Got1"/>
</dbReference>
<dbReference type="GO" id="GO:0005829">
    <property type="term" value="C:cytosol"/>
    <property type="evidence" value="ECO:0007669"/>
    <property type="project" value="GOC"/>
</dbReference>
<dbReference type="PANTHER" id="PTHR21493:SF9">
    <property type="entry name" value="GOLGI TRANSPORT PROTEIN 1-RELATED"/>
    <property type="match status" value="1"/>
</dbReference>
<keyword evidence="1" id="KW-0472">Membrane</keyword>
<evidence type="ECO:0000313" key="2">
    <source>
        <dbReference type="WBParaSite" id="ECPE_0001212601-mRNA-1"/>
    </source>
</evidence>
<proteinExistence type="predicted"/>
<accession>A0A183AYQ6</accession>
<keyword evidence="1" id="KW-1133">Transmembrane helix</keyword>
<dbReference type="GO" id="GO:0042147">
    <property type="term" value="P:retrograde transport, endosome to Golgi"/>
    <property type="evidence" value="ECO:0007669"/>
    <property type="project" value="InterPro"/>
</dbReference>
<dbReference type="GO" id="GO:0006888">
    <property type="term" value="P:endoplasmic reticulum to Golgi vesicle-mediated transport"/>
    <property type="evidence" value="ECO:0007669"/>
    <property type="project" value="InterPro"/>
</dbReference>